<gene>
    <name evidence="1" type="ORF">LSAT_V11C800398690</name>
</gene>
<proteinExistence type="predicted"/>
<dbReference type="EMBL" id="NBSK02000008">
    <property type="protein sequence ID" value="KAJ0193038.1"/>
    <property type="molecule type" value="Genomic_DNA"/>
</dbReference>
<dbReference type="AlphaFoldDB" id="A0A9R1UUB5"/>
<organism evidence="1 2">
    <name type="scientific">Lactuca sativa</name>
    <name type="common">Garden lettuce</name>
    <dbReference type="NCBI Taxonomy" id="4236"/>
    <lineage>
        <taxon>Eukaryota</taxon>
        <taxon>Viridiplantae</taxon>
        <taxon>Streptophyta</taxon>
        <taxon>Embryophyta</taxon>
        <taxon>Tracheophyta</taxon>
        <taxon>Spermatophyta</taxon>
        <taxon>Magnoliopsida</taxon>
        <taxon>eudicotyledons</taxon>
        <taxon>Gunneridae</taxon>
        <taxon>Pentapetalae</taxon>
        <taxon>asterids</taxon>
        <taxon>campanulids</taxon>
        <taxon>Asterales</taxon>
        <taxon>Asteraceae</taxon>
        <taxon>Cichorioideae</taxon>
        <taxon>Cichorieae</taxon>
        <taxon>Lactucinae</taxon>
        <taxon>Lactuca</taxon>
    </lineage>
</organism>
<dbReference type="Proteomes" id="UP000235145">
    <property type="component" value="Unassembled WGS sequence"/>
</dbReference>
<dbReference type="CDD" id="cd22744">
    <property type="entry name" value="OTU"/>
    <property type="match status" value="1"/>
</dbReference>
<sequence>MNEIPYISSICHKHTKREGDGNCGFRAIVACLDYSEDNWCQIRLDLQNKLLAHPVEYAQIFYYDLSTIHHSLNFNGSRFTPKDRWLVMPVTSFLIANKYSVIVIFLSKDSPSTCFPLWLGPQDISTHRVVVIALVRGDHYVKVDLHGAYPMLTILPLWHHHGLLDGNRDGRKILQYGCTRELGVVR</sequence>
<evidence type="ECO:0000313" key="2">
    <source>
        <dbReference type="Proteomes" id="UP000235145"/>
    </source>
</evidence>
<name>A0A9R1UUB5_LACSA</name>
<evidence type="ECO:0000313" key="1">
    <source>
        <dbReference type="EMBL" id="KAJ0193038.1"/>
    </source>
</evidence>
<protein>
    <recommendedName>
        <fullName evidence="3">OTU domain-containing protein</fullName>
    </recommendedName>
</protein>
<accession>A0A9R1UUB5</accession>
<reference evidence="1 2" key="1">
    <citation type="journal article" date="2017" name="Nat. Commun.">
        <title>Genome assembly with in vitro proximity ligation data and whole-genome triplication in lettuce.</title>
        <authorList>
            <person name="Reyes-Chin-Wo S."/>
            <person name="Wang Z."/>
            <person name="Yang X."/>
            <person name="Kozik A."/>
            <person name="Arikit S."/>
            <person name="Song C."/>
            <person name="Xia L."/>
            <person name="Froenicke L."/>
            <person name="Lavelle D.O."/>
            <person name="Truco M.J."/>
            <person name="Xia R."/>
            <person name="Zhu S."/>
            <person name="Xu C."/>
            <person name="Xu H."/>
            <person name="Xu X."/>
            <person name="Cox K."/>
            <person name="Korf I."/>
            <person name="Meyers B.C."/>
            <person name="Michelmore R.W."/>
        </authorList>
    </citation>
    <scope>NUCLEOTIDE SEQUENCE [LARGE SCALE GENOMIC DNA]</scope>
    <source>
        <strain evidence="2">cv. Salinas</strain>
        <tissue evidence="1">Seedlings</tissue>
    </source>
</reference>
<evidence type="ECO:0008006" key="3">
    <source>
        <dbReference type="Google" id="ProtNLM"/>
    </source>
</evidence>
<keyword evidence="2" id="KW-1185">Reference proteome</keyword>
<comment type="caution">
    <text evidence="1">The sequence shown here is derived from an EMBL/GenBank/DDBJ whole genome shotgun (WGS) entry which is preliminary data.</text>
</comment>